<evidence type="ECO:0000256" key="7">
    <source>
        <dbReference type="ARBA" id="ARBA00022840"/>
    </source>
</evidence>
<dbReference type="SUPFAM" id="SSF56112">
    <property type="entry name" value="Protein kinase-like (PK-like)"/>
    <property type="match status" value="1"/>
</dbReference>
<reference evidence="15 16" key="1">
    <citation type="submission" date="2024-06" db="EMBL/GenBank/DDBJ databases">
        <title>The Natural Products Discovery Center: Release of the First 8490 Sequenced Strains for Exploring Actinobacteria Biosynthetic Diversity.</title>
        <authorList>
            <person name="Kalkreuter E."/>
            <person name="Kautsar S.A."/>
            <person name="Yang D."/>
            <person name="Bader C.D."/>
            <person name="Teijaro C.N."/>
            <person name="Fluegel L."/>
            <person name="Davis C.M."/>
            <person name="Simpson J.R."/>
            <person name="Lauterbach L."/>
            <person name="Steele A.D."/>
            <person name="Gui C."/>
            <person name="Meng S."/>
            <person name="Li G."/>
            <person name="Viehrig K."/>
            <person name="Ye F."/>
            <person name="Su P."/>
            <person name="Kiefer A.F."/>
            <person name="Nichols A."/>
            <person name="Cepeda A.J."/>
            <person name="Yan W."/>
            <person name="Fan B."/>
            <person name="Jiang Y."/>
            <person name="Adhikari A."/>
            <person name="Zheng C.-J."/>
            <person name="Schuster L."/>
            <person name="Cowan T.M."/>
            <person name="Smanski M.J."/>
            <person name="Chevrette M.G."/>
            <person name="De Carvalho L.P.S."/>
            <person name="Shen B."/>
        </authorList>
    </citation>
    <scope>NUCLEOTIDE SEQUENCE [LARGE SCALE GENOMIC DNA]</scope>
    <source>
        <strain evidence="15 16">NPDC019583</strain>
    </source>
</reference>
<comment type="catalytic activity">
    <reaction evidence="9">
        <text>L-seryl-[protein] + ATP = O-phospho-L-seryl-[protein] + ADP + H(+)</text>
        <dbReference type="Rhea" id="RHEA:17989"/>
        <dbReference type="Rhea" id="RHEA-COMP:9863"/>
        <dbReference type="Rhea" id="RHEA-COMP:11604"/>
        <dbReference type="ChEBI" id="CHEBI:15378"/>
        <dbReference type="ChEBI" id="CHEBI:29999"/>
        <dbReference type="ChEBI" id="CHEBI:30616"/>
        <dbReference type="ChEBI" id="CHEBI:83421"/>
        <dbReference type="ChEBI" id="CHEBI:456216"/>
        <dbReference type="EC" id="2.7.11.1"/>
    </reaction>
</comment>
<keyword evidence="7 10" id="KW-0067">ATP-binding</keyword>
<dbReference type="Gene3D" id="3.30.10.20">
    <property type="match status" value="4"/>
</dbReference>
<dbReference type="PROSITE" id="PS00108">
    <property type="entry name" value="PROTEIN_KINASE_ST"/>
    <property type="match status" value="1"/>
</dbReference>
<keyword evidence="2" id="KW-0723">Serine/threonine-protein kinase</keyword>
<evidence type="ECO:0000256" key="10">
    <source>
        <dbReference type="PROSITE-ProRule" id="PRU10141"/>
    </source>
</evidence>
<evidence type="ECO:0000313" key="15">
    <source>
        <dbReference type="EMBL" id="MEU2267384.1"/>
    </source>
</evidence>
<feature type="domain" description="PASTA" evidence="14">
    <location>
        <begin position="580"/>
        <end position="648"/>
    </location>
</feature>
<feature type="compositionally biased region" description="Polar residues" evidence="11">
    <location>
        <begin position="628"/>
        <end position="649"/>
    </location>
</feature>
<dbReference type="Gene3D" id="3.30.200.20">
    <property type="entry name" value="Phosphorylase Kinase, domain 1"/>
    <property type="match status" value="1"/>
</dbReference>
<keyword evidence="4" id="KW-0677">Repeat</keyword>
<evidence type="ECO:0000256" key="1">
    <source>
        <dbReference type="ARBA" id="ARBA00012513"/>
    </source>
</evidence>
<keyword evidence="16" id="KW-1185">Reference proteome</keyword>
<feature type="domain" description="PASTA" evidence="14">
    <location>
        <begin position="510"/>
        <end position="577"/>
    </location>
</feature>
<sequence>MEEPRRLGGRYELGQVLGRGGMAEVYLAHDTRLGRTVAVKTLRADLARDPSFQARFRREAQSAASLNHPAIVAVYDTGEDYIDNVSIPYIVMEYVDGSTLRELLHSGRKLLPERAMEMTIGILQGLEYAHRNGIVHRDIKPANVMLTRNGQVKVMDFGIARAMGDSGMTMTQTAAVIGTAQYLSPEQAKGEQVDARSDLYSTGCLLYELLTVRPPFVGDSPVAVAYQHVREEPQAPSVFDPEITPEMDAIVLKALVKDPDYRYQSADEMRADIEACLDGQPVAATAAMGSVGYGGYPDDQPTTALRADSGAGATSMLPPMNPDDGGYGYDDRPDRRRGQQRKSNTSTILLVVAGILVLVGAILIGRWAVTGGGTGDDTLPAPNFVGETEQSARKLATNSDLQLTFSKKPCENQAKGNICSQNPKAGTDVQKGDTIALVVSAGAPKVAVPSVVGESLDDAKATLEGDKYQFVVETKTKESSEDPGTVLEQDPELGAEVEKGSTITLTVAKAEEKSTVPDVLGQSCDAAKQQMQASNLVGNCTEVETDDDNQVGKVIATTPQAGTSVDKNSSVTIQIGKKKEQQKTRVPQVVGQTVGQAKQTLAAAGFTNIQFANGSDQSDNALVAGQDPQGNQEVDDPASTTVTLQTVSFGNNGGNNNGGGGNGGIFGGLNGDD</sequence>
<evidence type="ECO:0000256" key="5">
    <source>
        <dbReference type="ARBA" id="ARBA00022741"/>
    </source>
</evidence>
<gene>
    <name evidence="15" type="primary">pknB</name>
    <name evidence="15" type="ORF">ABZ568_13380</name>
</gene>
<evidence type="ECO:0000256" key="6">
    <source>
        <dbReference type="ARBA" id="ARBA00022777"/>
    </source>
</evidence>
<dbReference type="Proteomes" id="UP001550603">
    <property type="component" value="Unassembled WGS sequence"/>
</dbReference>
<dbReference type="PROSITE" id="PS00107">
    <property type="entry name" value="PROTEIN_KINASE_ATP"/>
    <property type="match status" value="1"/>
</dbReference>
<feature type="compositionally biased region" description="Gly residues" evidence="11">
    <location>
        <begin position="651"/>
        <end position="673"/>
    </location>
</feature>
<keyword evidence="12" id="KW-0812">Transmembrane</keyword>
<feature type="region of interest" description="Disordered" evidence="11">
    <location>
        <begin position="299"/>
        <end position="342"/>
    </location>
</feature>
<dbReference type="NCBIfam" id="NF033483">
    <property type="entry name" value="PknB_PASTA_kin"/>
    <property type="match status" value="1"/>
</dbReference>
<protein>
    <recommendedName>
        <fullName evidence="1">non-specific serine/threonine protein kinase</fullName>
        <ecNumber evidence="1">2.7.11.1</ecNumber>
    </recommendedName>
</protein>
<dbReference type="InterPro" id="IPR000719">
    <property type="entry name" value="Prot_kinase_dom"/>
</dbReference>
<dbReference type="InterPro" id="IPR008271">
    <property type="entry name" value="Ser/Thr_kinase_AS"/>
</dbReference>
<dbReference type="SMART" id="SM00220">
    <property type="entry name" value="S_TKc"/>
    <property type="match status" value="1"/>
</dbReference>
<feature type="region of interest" description="Disordered" evidence="11">
    <location>
        <begin position="618"/>
        <end position="673"/>
    </location>
</feature>
<evidence type="ECO:0000256" key="8">
    <source>
        <dbReference type="ARBA" id="ARBA00047899"/>
    </source>
</evidence>
<proteinExistence type="predicted"/>
<evidence type="ECO:0000256" key="12">
    <source>
        <dbReference type="SAM" id="Phobius"/>
    </source>
</evidence>
<keyword evidence="12" id="KW-0472">Membrane</keyword>
<name>A0ABV2XTS0_9ACTN</name>
<feature type="domain" description="PASTA" evidence="14">
    <location>
        <begin position="375"/>
        <end position="441"/>
    </location>
</feature>
<evidence type="ECO:0000256" key="9">
    <source>
        <dbReference type="ARBA" id="ARBA00048679"/>
    </source>
</evidence>
<evidence type="ECO:0000259" key="14">
    <source>
        <dbReference type="PROSITE" id="PS51178"/>
    </source>
</evidence>
<comment type="catalytic activity">
    <reaction evidence="8">
        <text>L-threonyl-[protein] + ATP = O-phospho-L-threonyl-[protein] + ADP + H(+)</text>
        <dbReference type="Rhea" id="RHEA:46608"/>
        <dbReference type="Rhea" id="RHEA-COMP:11060"/>
        <dbReference type="Rhea" id="RHEA-COMP:11605"/>
        <dbReference type="ChEBI" id="CHEBI:15378"/>
        <dbReference type="ChEBI" id="CHEBI:30013"/>
        <dbReference type="ChEBI" id="CHEBI:30616"/>
        <dbReference type="ChEBI" id="CHEBI:61977"/>
        <dbReference type="ChEBI" id="CHEBI:456216"/>
        <dbReference type="EC" id="2.7.11.1"/>
    </reaction>
</comment>
<dbReference type="RefSeq" id="WP_359788395.1">
    <property type="nucleotide sequence ID" value="NZ_JBEYBN010000014.1"/>
</dbReference>
<keyword evidence="3" id="KW-0808">Transferase</keyword>
<feature type="transmembrane region" description="Helical" evidence="12">
    <location>
        <begin position="345"/>
        <end position="369"/>
    </location>
</feature>
<comment type="caution">
    <text evidence="15">The sequence shown here is derived from an EMBL/GenBank/DDBJ whole genome shotgun (WGS) entry which is preliminary data.</text>
</comment>
<evidence type="ECO:0000256" key="4">
    <source>
        <dbReference type="ARBA" id="ARBA00022737"/>
    </source>
</evidence>
<evidence type="ECO:0000313" key="16">
    <source>
        <dbReference type="Proteomes" id="UP001550603"/>
    </source>
</evidence>
<dbReference type="SMART" id="SM00740">
    <property type="entry name" value="PASTA"/>
    <property type="match status" value="4"/>
</dbReference>
<dbReference type="Pfam" id="PF03793">
    <property type="entry name" value="PASTA"/>
    <property type="match status" value="4"/>
</dbReference>
<accession>A0ABV2XTS0</accession>
<dbReference type="CDD" id="cd06577">
    <property type="entry name" value="PASTA_pknB"/>
    <property type="match status" value="4"/>
</dbReference>
<evidence type="ECO:0000256" key="3">
    <source>
        <dbReference type="ARBA" id="ARBA00022679"/>
    </source>
</evidence>
<evidence type="ECO:0000256" key="11">
    <source>
        <dbReference type="SAM" id="MobiDB-lite"/>
    </source>
</evidence>
<dbReference type="PANTHER" id="PTHR43289:SF6">
    <property type="entry name" value="SERINE_THREONINE-PROTEIN KINASE NEKL-3"/>
    <property type="match status" value="1"/>
</dbReference>
<dbReference type="PROSITE" id="PS50011">
    <property type="entry name" value="PROTEIN_KINASE_DOM"/>
    <property type="match status" value="1"/>
</dbReference>
<feature type="domain" description="PASTA" evidence="14">
    <location>
        <begin position="442"/>
        <end position="509"/>
    </location>
</feature>
<keyword evidence="5 10" id="KW-0547">Nucleotide-binding</keyword>
<keyword evidence="12" id="KW-1133">Transmembrane helix</keyword>
<dbReference type="GO" id="GO:0016301">
    <property type="term" value="F:kinase activity"/>
    <property type="evidence" value="ECO:0007669"/>
    <property type="project" value="UniProtKB-KW"/>
</dbReference>
<dbReference type="InterPro" id="IPR017441">
    <property type="entry name" value="Protein_kinase_ATP_BS"/>
</dbReference>
<dbReference type="PROSITE" id="PS51178">
    <property type="entry name" value="PASTA"/>
    <property type="match status" value="4"/>
</dbReference>
<organism evidence="15 16">
    <name type="scientific">Streptomyces olindensis</name>
    <dbReference type="NCBI Taxonomy" id="358823"/>
    <lineage>
        <taxon>Bacteria</taxon>
        <taxon>Bacillati</taxon>
        <taxon>Actinomycetota</taxon>
        <taxon>Actinomycetes</taxon>
        <taxon>Kitasatosporales</taxon>
        <taxon>Streptomycetaceae</taxon>
        <taxon>Streptomyces</taxon>
    </lineage>
</organism>
<keyword evidence="6 15" id="KW-0418">Kinase</keyword>
<dbReference type="InterPro" id="IPR011009">
    <property type="entry name" value="Kinase-like_dom_sf"/>
</dbReference>
<dbReference type="CDD" id="cd14014">
    <property type="entry name" value="STKc_PknB_like"/>
    <property type="match status" value="1"/>
</dbReference>
<dbReference type="EC" id="2.7.11.1" evidence="1"/>
<dbReference type="InterPro" id="IPR005543">
    <property type="entry name" value="PASTA_dom"/>
</dbReference>
<dbReference type="EMBL" id="JBEYBN010000014">
    <property type="protein sequence ID" value="MEU2267384.1"/>
    <property type="molecule type" value="Genomic_DNA"/>
</dbReference>
<dbReference type="PANTHER" id="PTHR43289">
    <property type="entry name" value="MITOGEN-ACTIVATED PROTEIN KINASE KINASE KINASE 20-RELATED"/>
    <property type="match status" value="1"/>
</dbReference>
<feature type="domain" description="Protein kinase" evidence="13">
    <location>
        <begin position="11"/>
        <end position="277"/>
    </location>
</feature>
<dbReference type="Gene3D" id="1.10.510.10">
    <property type="entry name" value="Transferase(Phosphotransferase) domain 1"/>
    <property type="match status" value="1"/>
</dbReference>
<dbReference type="Pfam" id="PF00069">
    <property type="entry name" value="Pkinase"/>
    <property type="match status" value="1"/>
</dbReference>
<evidence type="ECO:0000259" key="13">
    <source>
        <dbReference type="PROSITE" id="PS50011"/>
    </source>
</evidence>
<evidence type="ECO:0000256" key="2">
    <source>
        <dbReference type="ARBA" id="ARBA00022527"/>
    </source>
</evidence>
<feature type="binding site" evidence="10">
    <location>
        <position position="40"/>
    </location>
    <ligand>
        <name>ATP</name>
        <dbReference type="ChEBI" id="CHEBI:30616"/>
    </ligand>
</feature>